<dbReference type="STRING" id="1120919.GCA_000429165_03627"/>
<proteinExistence type="predicted"/>
<keyword evidence="3" id="KW-1185">Reference proteome</keyword>
<dbReference type="AlphaFoldDB" id="A0A511XFE7"/>
<dbReference type="InterPro" id="IPR013230">
    <property type="entry name" value="Peptidase_M15A_C"/>
</dbReference>
<dbReference type="InterPro" id="IPR009045">
    <property type="entry name" value="Zn_M74/Hedgehog-like"/>
</dbReference>
<dbReference type="RefSeq" id="WP_035376876.1">
    <property type="nucleotide sequence ID" value="NZ_BAPG01000083.1"/>
</dbReference>
<dbReference type="Pfam" id="PF08291">
    <property type="entry name" value="Peptidase_M15_3"/>
    <property type="match status" value="1"/>
</dbReference>
<gene>
    <name evidence="2" type="ORF">ANI02nite_35420</name>
</gene>
<dbReference type="Proteomes" id="UP000321635">
    <property type="component" value="Unassembled WGS sequence"/>
</dbReference>
<dbReference type="SUPFAM" id="SSF55166">
    <property type="entry name" value="Hedgehog/DD-peptidase"/>
    <property type="match status" value="1"/>
</dbReference>
<comment type="caution">
    <text evidence="2">The sequence shown here is derived from an EMBL/GenBank/DDBJ whole genome shotgun (WGS) entry which is preliminary data.</text>
</comment>
<evidence type="ECO:0000313" key="3">
    <source>
        <dbReference type="Proteomes" id="UP000321635"/>
    </source>
</evidence>
<accession>A0A511XFE7</accession>
<name>A0A511XFE7_9PROT</name>
<organism evidence="2 3">
    <name type="scientific">Acetobacter nitrogenifigens DSM 23921 = NBRC 105050</name>
    <dbReference type="NCBI Taxonomy" id="1120919"/>
    <lineage>
        <taxon>Bacteria</taxon>
        <taxon>Pseudomonadati</taxon>
        <taxon>Pseudomonadota</taxon>
        <taxon>Alphaproteobacteria</taxon>
        <taxon>Acetobacterales</taxon>
        <taxon>Acetobacteraceae</taxon>
        <taxon>Acetobacter</taxon>
    </lineage>
</organism>
<evidence type="ECO:0000259" key="1">
    <source>
        <dbReference type="Pfam" id="PF08291"/>
    </source>
</evidence>
<protein>
    <recommendedName>
        <fullName evidence="1">Peptidase M15A C-terminal domain-containing protein</fullName>
    </recommendedName>
</protein>
<feature type="domain" description="Peptidase M15A C-terminal" evidence="1">
    <location>
        <begin position="10"/>
        <end position="74"/>
    </location>
</feature>
<evidence type="ECO:0000313" key="2">
    <source>
        <dbReference type="EMBL" id="GEN61658.1"/>
    </source>
</evidence>
<dbReference type="EMBL" id="BJYF01000056">
    <property type="protein sequence ID" value="GEN61658.1"/>
    <property type="molecule type" value="Genomic_DNA"/>
</dbReference>
<dbReference type="Gene3D" id="3.30.1380.10">
    <property type="match status" value="1"/>
</dbReference>
<sequence>MKRMGRISDPRLLKVVQAIADRFGDVTVISGDRDFVPNGGAKESLHLLNEAADVSVAGKTPEQLFELLIAARQEIFGQETGAAFRWQIILHGPGTKTEGHHVHIGYVPPDHVFRRSRPFMGYVVEGLFKGKTYSAYTPYVAP</sequence>
<reference evidence="2 3" key="1">
    <citation type="submission" date="2019-07" db="EMBL/GenBank/DDBJ databases">
        <title>Whole genome shotgun sequence of Acetobacter nitrogenifigens NBRC 105050.</title>
        <authorList>
            <person name="Hosoyama A."/>
            <person name="Uohara A."/>
            <person name="Ohji S."/>
            <person name="Ichikawa N."/>
        </authorList>
    </citation>
    <scope>NUCLEOTIDE SEQUENCE [LARGE SCALE GENOMIC DNA]</scope>
    <source>
        <strain evidence="2 3">NBRC 105050</strain>
    </source>
</reference>